<proteinExistence type="predicted"/>
<evidence type="ECO:0000313" key="1">
    <source>
        <dbReference type="EMBL" id="MBA0556434.1"/>
    </source>
</evidence>
<dbReference type="EMBL" id="JABEZX010000005">
    <property type="protein sequence ID" value="MBA0556434.1"/>
    <property type="molecule type" value="Genomic_DNA"/>
</dbReference>
<dbReference type="AlphaFoldDB" id="A0A7J8LVH4"/>
<reference evidence="1 2" key="1">
    <citation type="journal article" date="2019" name="Genome Biol. Evol.">
        <title>Insights into the evolution of the New World diploid cottons (Gossypium, subgenus Houzingenia) based on genome sequencing.</title>
        <authorList>
            <person name="Grover C.E."/>
            <person name="Arick M.A. 2nd"/>
            <person name="Thrash A."/>
            <person name="Conover J.L."/>
            <person name="Sanders W.S."/>
            <person name="Peterson D.G."/>
            <person name="Frelichowski J.E."/>
            <person name="Scheffler J.A."/>
            <person name="Scheffler B.E."/>
            <person name="Wendel J.F."/>
        </authorList>
    </citation>
    <scope>NUCLEOTIDE SEQUENCE [LARGE SCALE GENOMIC DNA]</scope>
    <source>
        <strain evidence="1">157</strain>
        <tissue evidence="1">Leaf</tissue>
    </source>
</reference>
<evidence type="ECO:0000313" key="2">
    <source>
        <dbReference type="Proteomes" id="UP000593572"/>
    </source>
</evidence>
<keyword evidence="2" id="KW-1185">Reference proteome</keyword>
<accession>A0A7J8LVH4</accession>
<protein>
    <submittedName>
        <fullName evidence="1">Uncharacterized protein</fullName>
    </submittedName>
</protein>
<gene>
    <name evidence="1" type="ORF">Golob_026538</name>
</gene>
<comment type="caution">
    <text evidence="1">The sequence shown here is derived from an EMBL/GenBank/DDBJ whole genome shotgun (WGS) entry which is preliminary data.</text>
</comment>
<sequence length="42" mass="4758">MCTILAMTRFKDAIYLKVNGEKSVPLSVGVMCMMERLKFQSS</sequence>
<dbReference type="Proteomes" id="UP000593572">
    <property type="component" value="Unassembled WGS sequence"/>
</dbReference>
<organism evidence="1 2">
    <name type="scientific">Gossypium lobatum</name>
    <dbReference type="NCBI Taxonomy" id="34289"/>
    <lineage>
        <taxon>Eukaryota</taxon>
        <taxon>Viridiplantae</taxon>
        <taxon>Streptophyta</taxon>
        <taxon>Embryophyta</taxon>
        <taxon>Tracheophyta</taxon>
        <taxon>Spermatophyta</taxon>
        <taxon>Magnoliopsida</taxon>
        <taxon>eudicotyledons</taxon>
        <taxon>Gunneridae</taxon>
        <taxon>Pentapetalae</taxon>
        <taxon>rosids</taxon>
        <taxon>malvids</taxon>
        <taxon>Malvales</taxon>
        <taxon>Malvaceae</taxon>
        <taxon>Malvoideae</taxon>
        <taxon>Gossypium</taxon>
    </lineage>
</organism>
<name>A0A7J8LVH4_9ROSI</name>